<keyword evidence="2" id="KW-0378">Hydrolase</keyword>
<sequence length="3373" mass="347011">MRTGASDVPPRGLRSRLRLDARLQKARKAHLRHGVLEFLEPRTLMAVLPAPQVAGDVAGISTTGGNVSSPLVVVDRYDPNHLASIWVRNDPSLAPGNVTLVQGAFSSDGGLSWTNFATLGTSIATPLQVDAGIAPGPNGFTFYTQTNNPQIAFDNAHNLYVLTQQSNGANTSGALLLRKFNFSGSSPSLVSDQVVRQYVTDAVFNPTLTVDDNQAQFVDPTNGFVQTDPTAGNVWIGWSTNEAAPTGDLFLRPGSTWNPNSIQVIVSSDGGATFSGASKVNVTGGESSFNAWGRWTGPNSLFANATPKIVVGQGKAADPTIPGAVGANAGGGAAVVWDNFGRFGTDFGDTTSDAIQANQLSSGFAYAFNGATGDINQAITTASGPYTTQNSSFGINVQVDPARFNSLSKLTLNMTVQQTDMTWLQAVLTGPATAIDPATGQPIKILIFSNAQDAAGVTPTGQVRGVTGANLGIVGMTGNPAFPYGLIGGTFDDDAARSINDRSGAAAGYTSTYRTESIDLGLPFGADPALRSLEYLNSLGLTAGQINGAWTLTFTAFRNNGTNPGPRLLDLGLSVTSGADVNGQSEQVATTLVRGSQSGAYTRASAAAGPQGIGPAVDAAIDNTLGDFSPFQGRIYVTFVGYRDIRTNGVINPLDNTDIFLATSDDGGVTWVNQGLVNDDQGSVDGFSGANQLTSQGQIVGRAQFLPQAAVDQTTGTLVLSWRDGRDDSARARSAVYATASIDGGGSFSAQSYATPTQSSTDAITELEVILNPAGDNFNNVDPAASAFGFGSQMGLTVGSGQVYFAWAGNQNESHLDSTQAIRGDTFQAFVQRMTIAAGPRVIGSTQGVVGLPGDAVNTLRAADGSPVANAFVLTFDRPIDPDQVRNAGDATFTTDDVFVFFRGTAVGVAATRLPVLSVVPVQGSRVGRFGYTQFTVTFDPWNGGSPGDFTNLVGTYSYLLGPAITDQVRVVTSGGTRRGNAMDENANGVAGEDPIGSGYTGTTPGDAYATPTPSLRFQTWGPTAREILQPPFDTTTLPLIVPGAHVIATSAPGSTGSDNLLLDGTTSSLNVRFDRDIQVGSVTAADVLQIMGPTGSLMGPQYFASDKVGQAIPAPTSATTPGILSSSLTVPSYDGTFTAADVTLTLNLTFALDSNLTLDLTSPAGTKLNLFTGAGGNAAGANFVNTTFSDAAATTIGAGVAPYTGTFRPAGAGGMAVFDGQSIQGQWTLTVTNVRTGAVGVLNDWSLNVTPVISVRAVNPSGLYAREFAVDFPKQSLSGTYTVQLASAILDRYNQAIDTNLNAGLDVLRGEAANVPTTSVTFNSGTVNQPLINNRITSTINVTDSFPIQAVSATSGITGLRLRLSLATANVAPLTATLTNGTKTVTLFANLVQGPNGGGFVDAIFDDAAPTPISQSSPPYSGASFNPLRSLLNPTNGFLDAPSGGTWQLTITSTGGAAATLNSWSLLFEKPLPTSGLGEPVADRTGGSFRIFQTDASNALSRNTWTSVGPAPVSGSSGRIGAMAQDTSDPTGNTFFIGGASGGVWKTTNFLTTDPQGPTYIPLTDFGPSNGLNIGGIAVFARNNDPNQSIVIASTGEGDSGSQGVGFLISKDGGATWRLYDSSTNVDAAGAPLPIASTARDRIFVGTTTFKVVVDPKATLQNQVIIYAAVSGTNGGLWRSLDTGDHWQLMKAGNATDVVLDPTSDTGGGTDPNLQVLYAAFRGDGVYISPNRGQVWNILAGGVGNPLVVDTFDRRSVAVANPGVNPNGAHGRIALVKPDLTGVPLADQLYAGWLYAAVANTDGSLFGLFMTKDFGANWVQVRIPTEPPLGNFTPSIPSNDVTLNDYTVTNGDGNFALSLAVDPTNPNVVYLGGFHAPATGTGMIRVDATKIWDAYNLTLFSSVSKDGLTDWSSTGPVTIGNILDGFATQGDFLNYIRDPGNPFNADATRFVRNLVQFTNNGFGTEWIPFDAPISGGGTAPDYHRLITMIDPTSGLTRLVYGTNRGVWSVLDDDGKQLIGTSVGTTPTPGGDRNGNLQITQFYYGAVQPNNVGAAVSRDQALFYGSSNDQGQFSDGNILNNGDLLWFPTFEGTSSGGVAVDPQGFGTVYQAFAPGSMSVNQGTTFYRVNHIGRTFGLIQSSSGSSDVPDPQWGPGPGATFAVNSLSGQQIMISSSTGRIFSTTNQGGTWFEIGAPTVFGSPTGYSQALAYGAPDPAAPGGIGNLGNFMYVGTNTGRVFLTRTGGGGTQNSWQEASTGLDGSSVLRIIPSPVRGSHAAYAVTSTGVFFIRDSVAAGASWVNVTGNLRNLSYTIFGQNYNQNTDPNGIKLSQSLSLSAMVVDWRYSIPNATADPVGAGLHPVLYVSGDTGVFRSLDNGVTWSLYPNQDVDGAPILGGYLPRTEATDLDLSLGAINPATGVPNLLGPLDPYSATAQGDPDLLLASTWGRGMFSIKMAPLTIPGTVRVAAADTNGTAPDGTPIVTTSQFRVSGLSMTSGFNNATRITIYDQTDGKIIGGFDIARPGTDPTTNPPGTNVPANWTDSFGNFTIQVGAGLLPSNGLKVLKIYATDDAGAVGNPITLSITVDADDLGNSTVPADPSLALRASDNTGLVPAQNYTNHPNPGFVGTTTAGAAVELYLLGAGGTFAPFSPPVTTIADASGGFTLLLPTLGDGTYTVVAVASNAAGLAAHPSPQVTVRVKTQGPTAAPSLTLNPNYDSGIVGDNITNVRKPVFNGTVGATNAGSIIRIYQAPLTNPAGPILAQTTADASGNFAVQLPLALNNGLIGLTATAVDPAGNVAPGSSPTLAMTIVTTGLDYSGSALDLGGSSSLSQSQSMLYLRNDGVGFGQWFTHYTPPSFVPIWFPNGASVGSAGDIPLAGDFDADGKNDLAAFRSADASWVVWRSTQGGLTFKFGTGGSSVPIVGNFDGPGATQYGVYDLVNGTTGVWTLTTPSGSIRSFGFGVAGDVPLVGDFLGLGYDQPTVYRPSTGQFLTYSLAGGTFDVVATLPANQIPVPGKYDNLYFHDNGLAYKTIPAVFDPTLGVFTIARPAGSQFPTQVVFQGGDIPVPADYAGVGWDLPAVYRPTTGQFLVKMVQTLPNGADAEVTSFPGAVGAPVVPVGAPLAYRTLTTSSLIAGALPSAQTRGFASASATAGPARSDVAGSTTTTTTSTTTTTGAATTAPAATVARAATSAATPVNQETVSTLPSLSLSGSNASGARQPWFDGAAAPGTKVDLYLGGTGVMGSKKVGTAVADAAGRYAFQLPAGARNGSYTLTARAAGADGSSTPIAAATFQLAPAAKVRTPVRGRFARATGAAIRAKATPAAASAGPQAVAQTVVAVNPAAVTAAPLTSDAFSRAIQSLDESRLGTSRKRPV</sequence>
<evidence type="ECO:0000313" key="5">
    <source>
        <dbReference type="EMBL" id="MDG3008110.1"/>
    </source>
</evidence>
<protein>
    <submittedName>
        <fullName evidence="5">Ig-like domain-containing protein</fullName>
    </submittedName>
</protein>
<dbReference type="PROSITE" id="PS51829">
    <property type="entry name" value="P_HOMO_B"/>
    <property type="match status" value="2"/>
</dbReference>
<gene>
    <name evidence="5" type="ORF">PZE19_30460</name>
</gene>
<organism evidence="5 6">
    <name type="scientific">Paludisphaera mucosa</name>
    <dbReference type="NCBI Taxonomy" id="3030827"/>
    <lineage>
        <taxon>Bacteria</taxon>
        <taxon>Pseudomonadati</taxon>
        <taxon>Planctomycetota</taxon>
        <taxon>Planctomycetia</taxon>
        <taxon>Isosphaerales</taxon>
        <taxon>Isosphaeraceae</taxon>
        <taxon>Paludisphaera</taxon>
    </lineage>
</organism>
<feature type="region of interest" description="Disordered" evidence="3">
    <location>
        <begin position="3147"/>
        <end position="3178"/>
    </location>
</feature>
<dbReference type="InterPro" id="IPR008979">
    <property type="entry name" value="Galactose-bd-like_sf"/>
</dbReference>
<accession>A0ABT6FL69</accession>
<dbReference type="Gene3D" id="2.130.10.10">
    <property type="entry name" value="YVTN repeat-like/Quinoprotein amine dehydrogenase"/>
    <property type="match status" value="1"/>
</dbReference>
<dbReference type="SUPFAM" id="SSF110296">
    <property type="entry name" value="Oligoxyloglucan reducing end-specific cellobiohydrolase"/>
    <property type="match status" value="1"/>
</dbReference>
<dbReference type="SUPFAM" id="SSF50939">
    <property type="entry name" value="Sialidases"/>
    <property type="match status" value="1"/>
</dbReference>
<dbReference type="Pfam" id="PF01483">
    <property type="entry name" value="P_proprotein"/>
    <property type="match status" value="1"/>
</dbReference>
<dbReference type="InterPro" id="IPR015943">
    <property type="entry name" value="WD40/YVTN_repeat-like_dom_sf"/>
</dbReference>
<keyword evidence="1" id="KW-0645">Protease</keyword>
<feature type="compositionally biased region" description="Low complexity" evidence="3">
    <location>
        <begin position="3158"/>
        <end position="3178"/>
    </location>
</feature>
<proteinExistence type="predicted"/>
<dbReference type="Gene3D" id="2.60.120.260">
    <property type="entry name" value="Galactose-binding domain-like"/>
    <property type="match status" value="2"/>
</dbReference>
<comment type="caution">
    <text evidence="5">The sequence shown here is derived from an EMBL/GenBank/DDBJ whole genome shotgun (WGS) entry which is preliminary data.</text>
</comment>
<dbReference type="InterPro" id="IPR036278">
    <property type="entry name" value="Sialidase_sf"/>
</dbReference>
<evidence type="ECO:0000256" key="3">
    <source>
        <dbReference type="SAM" id="MobiDB-lite"/>
    </source>
</evidence>
<name>A0ABT6FL69_9BACT</name>
<dbReference type="Pfam" id="PF19077">
    <property type="entry name" value="Big_13"/>
    <property type="match status" value="2"/>
</dbReference>
<dbReference type="Gene3D" id="2.60.40.10">
    <property type="entry name" value="Immunoglobulins"/>
    <property type="match status" value="2"/>
</dbReference>
<dbReference type="InterPro" id="IPR002884">
    <property type="entry name" value="P_dom"/>
</dbReference>
<dbReference type="RefSeq" id="WP_277864437.1">
    <property type="nucleotide sequence ID" value="NZ_JARRAG010000003.1"/>
</dbReference>
<feature type="domain" description="P/Homo B" evidence="4">
    <location>
        <begin position="1099"/>
        <end position="1257"/>
    </location>
</feature>
<keyword evidence="6" id="KW-1185">Reference proteome</keyword>
<dbReference type="EMBL" id="JARRAG010000003">
    <property type="protein sequence ID" value="MDG3008110.1"/>
    <property type="molecule type" value="Genomic_DNA"/>
</dbReference>
<evidence type="ECO:0000313" key="6">
    <source>
        <dbReference type="Proteomes" id="UP001216907"/>
    </source>
</evidence>
<evidence type="ECO:0000259" key="4">
    <source>
        <dbReference type="PROSITE" id="PS51829"/>
    </source>
</evidence>
<dbReference type="InterPro" id="IPR013783">
    <property type="entry name" value="Ig-like_fold"/>
</dbReference>
<dbReference type="Proteomes" id="UP001216907">
    <property type="component" value="Unassembled WGS sequence"/>
</dbReference>
<reference evidence="5 6" key="1">
    <citation type="submission" date="2023-03" db="EMBL/GenBank/DDBJ databases">
        <title>Paludisphaera mucosa sp. nov. a novel planctomycete from northern fen.</title>
        <authorList>
            <person name="Ivanova A."/>
        </authorList>
    </citation>
    <scope>NUCLEOTIDE SEQUENCE [LARGE SCALE GENOMIC DNA]</scope>
    <source>
        <strain evidence="5 6">Pla2</strain>
    </source>
</reference>
<evidence type="ECO:0000256" key="1">
    <source>
        <dbReference type="ARBA" id="ARBA00022670"/>
    </source>
</evidence>
<evidence type="ECO:0000256" key="2">
    <source>
        <dbReference type="ARBA" id="ARBA00022801"/>
    </source>
</evidence>
<dbReference type="SUPFAM" id="SSF49785">
    <property type="entry name" value="Galactose-binding domain-like"/>
    <property type="match status" value="1"/>
</dbReference>
<dbReference type="InterPro" id="IPR044016">
    <property type="entry name" value="Big_13"/>
</dbReference>
<feature type="domain" description="P/Homo B" evidence="4">
    <location>
        <begin position="1315"/>
        <end position="1481"/>
    </location>
</feature>